<dbReference type="PANTHER" id="PTHR32083">
    <property type="entry name" value="CILIA AND FLAGELLA-ASSOCIATED PROTEIN 58-RELATED"/>
    <property type="match status" value="1"/>
</dbReference>
<dbReference type="RefSeq" id="WP_377351462.1">
    <property type="nucleotide sequence ID" value="NZ_JBHLTP010000022.1"/>
</dbReference>
<evidence type="ECO:0000313" key="4">
    <source>
        <dbReference type="EMBL" id="MFC0525774.1"/>
    </source>
</evidence>
<dbReference type="Pfam" id="PF10145">
    <property type="entry name" value="PhageMin_Tail"/>
    <property type="match status" value="1"/>
</dbReference>
<feature type="coiled-coil region" evidence="2">
    <location>
        <begin position="801"/>
        <end position="884"/>
    </location>
</feature>
<comment type="caution">
    <text evidence="4">The sequence shown here is derived from an EMBL/GenBank/DDBJ whole genome shotgun (WGS) entry which is preliminary data.</text>
</comment>
<feature type="coiled-coil region" evidence="2">
    <location>
        <begin position="64"/>
        <end position="119"/>
    </location>
</feature>
<evidence type="ECO:0000256" key="1">
    <source>
        <dbReference type="ARBA" id="ARBA00023054"/>
    </source>
</evidence>
<evidence type="ECO:0000313" key="5">
    <source>
        <dbReference type="Proteomes" id="UP001589836"/>
    </source>
</evidence>
<dbReference type="NCBIfam" id="TIGR01760">
    <property type="entry name" value="tape_meas_TP901"/>
    <property type="match status" value="1"/>
</dbReference>
<dbReference type="InterPro" id="IPR010090">
    <property type="entry name" value="Phage_tape_meas"/>
</dbReference>
<dbReference type="EMBL" id="JBHLTP010000022">
    <property type="protein sequence ID" value="MFC0525774.1"/>
    <property type="molecule type" value="Genomic_DNA"/>
</dbReference>
<dbReference type="Proteomes" id="UP001589836">
    <property type="component" value="Unassembled WGS sequence"/>
</dbReference>
<accession>A0ABV6LTN7</accession>
<sequence>MAKNPETKVKFSVFNQEFNKALKEMGEESSRLKKEFKLQSEQMKDTATATEKLETTITYLGKQQDVVKRKISATEQQLEKAKQTYGENSNEANKLANKLLDLQISEQKLENSISQTRQEISKQGQVFLNTGKDAEKYRKSLKKVLDEAGDMGEKLTSGVTLPLAGAGAAAGASAINIKDAATLMTGSLGATGQEAKQLEDDMRSVWSEGFGDSPEQVARSMMMVKQNIQGLNDGKQLQNVTKNMLLLADATEADLGEATRGVNQIMYNFGKTADEAMNLFKKGHEEGLNYSQEMFDNISEYAPKFKDMGYSAEEYFQLLVQGAKNGAYNLDYINDAVKTFDDNLNSGSDSVKDAFSHLNEDTQELFQEFQNGGSSTQEVFGAVLLSLQEMENQTKANELGAELIGSKFEDMGAEAVYSLKEVNDSMDNVQGSMDRFAESQEEVFSRELKSTLRELQEALEPIGEELLDIAQDIIPHIKDLANWFAEVDEETQKFILSIGGLVAAAGPAITIFSKLDGLIGGLIGSFGGAGVAVGKKGFGGILLKLVSKAGPVGLGIAAIGGLGFAVSQLIDKKNKLNEVSLDTANSMMKEYEDTGKMISQFDQLRNKSKLSSNEFARYIDLQAELKTASSAEAVKAIKDEMNRLQDKSNLSNDELNTMIGLNKDLAELLPGSTSKISDQGNKIVGTTDELKKYNEEARKAAILEMKDQFYQAAENYNQLLQNRTNQQKTLNAFKLRENEINNYLQNYTQSELQSLAQKVKKEKDSLQNQAASAALGSEERANLTQQAHQRRQLYLLIKDGKQGLTEQLLTVKQQKNEQQQKLNKTDQEISKLDQVYRKLQLQYLKNGGINEQTARKAIQEGNIAATLDEQISKLEQQKKKLNEQYPPSKRNTDEYQNQISKINGQIGQMQTAKGKIQELGQEAYNYTGELGKDVTKNVNTRLSMSENSARNYTNELGQDVSKNVNAYVSPSAASINRELGGTVEKKVHAYMSYSASMPYSSYAEGTDYHPGGPAIVGEEGPELIRQGNKWSLHDFGMIPNLKTGADVFTHEQTKQILSGINRMPAYAGGVGVSKSLSNRLTRLSTNLAARQQSHINNSLSLNIEASSIEMDGHEVGLITWKTVEEQLNQAEEEDVRFGGG</sequence>
<feature type="domain" description="Phage tail tape measure protein" evidence="3">
    <location>
        <begin position="209"/>
        <end position="405"/>
    </location>
</feature>
<evidence type="ECO:0000256" key="2">
    <source>
        <dbReference type="SAM" id="Coils"/>
    </source>
</evidence>
<protein>
    <submittedName>
        <fullName evidence="4">Phage tail tape measure protein</fullName>
    </submittedName>
</protein>
<evidence type="ECO:0000259" key="3">
    <source>
        <dbReference type="Pfam" id="PF10145"/>
    </source>
</evidence>
<reference evidence="4 5" key="1">
    <citation type="submission" date="2024-09" db="EMBL/GenBank/DDBJ databases">
        <authorList>
            <person name="Sun Q."/>
            <person name="Mori K."/>
        </authorList>
    </citation>
    <scope>NUCLEOTIDE SEQUENCE [LARGE SCALE GENOMIC DNA]</scope>
    <source>
        <strain evidence="4 5">NCAIM B.02529</strain>
    </source>
</reference>
<keyword evidence="1 2" id="KW-0175">Coiled coil</keyword>
<proteinExistence type="predicted"/>
<organism evidence="4 5">
    <name type="scientific">Pontibacillus salicampi</name>
    <dbReference type="NCBI Taxonomy" id="1449801"/>
    <lineage>
        <taxon>Bacteria</taxon>
        <taxon>Bacillati</taxon>
        <taxon>Bacillota</taxon>
        <taxon>Bacilli</taxon>
        <taxon>Bacillales</taxon>
        <taxon>Bacillaceae</taxon>
        <taxon>Pontibacillus</taxon>
    </lineage>
</organism>
<gene>
    <name evidence="4" type="ORF">ACFFGV_19535</name>
</gene>
<keyword evidence="5" id="KW-1185">Reference proteome</keyword>
<name>A0ABV6LTN7_9BACI</name>